<dbReference type="InterPro" id="IPR029044">
    <property type="entry name" value="Nucleotide-diphossugar_trans"/>
</dbReference>
<dbReference type="Pfam" id="PF00535">
    <property type="entry name" value="Glycos_transf_2"/>
    <property type="match status" value="1"/>
</dbReference>
<keyword evidence="2" id="KW-0808">Transferase</keyword>
<dbReference type="SUPFAM" id="SSF53448">
    <property type="entry name" value="Nucleotide-diphospho-sugar transferases"/>
    <property type="match status" value="1"/>
</dbReference>
<dbReference type="EC" id="2.4.-.-" evidence="2"/>
<evidence type="ECO:0000259" key="1">
    <source>
        <dbReference type="Pfam" id="PF00535"/>
    </source>
</evidence>
<gene>
    <name evidence="2" type="ORF">RT717_05750</name>
</gene>
<feature type="domain" description="Glycosyltransferase 2-like" evidence="1">
    <location>
        <begin position="5"/>
        <end position="171"/>
    </location>
</feature>
<dbReference type="PANTHER" id="PTHR43685:SF2">
    <property type="entry name" value="GLYCOSYLTRANSFERASE 2-LIKE DOMAIN-CONTAINING PROTEIN"/>
    <property type="match status" value="1"/>
</dbReference>
<evidence type="ECO:0000313" key="2">
    <source>
        <dbReference type="EMBL" id="WOK08137.1"/>
    </source>
</evidence>
<dbReference type="GO" id="GO:0016757">
    <property type="term" value="F:glycosyltransferase activity"/>
    <property type="evidence" value="ECO:0007669"/>
    <property type="project" value="UniProtKB-KW"/>
</dbReference>
<sequence>MKSVSIILVCYNQEQFVAEAIESVFEQSYGNIQLIIVDDCSTDNSQYVIREAIKGRPEIQFIANSENAGNCAAFNSGMVMATGEFIIDLAGDDVLLADRVSKQVAFFESLSDKYGVIYSNANYINEKGAFLGCHFSSRIVPPQGDIYKELISTYFIAPPTMMFRKQVIDDLGGYDEQLAYEDFDFWVRSARKYKYAYQPEVLTSIRKHSSSLSTGWYKKGDRQLYSTYLICLKIQQMNRSAEEDQALIRRLRYEIRQSVFSANHKEATLFLDLLKGYGRLPLIYLILELINRSKIDFRWLRNSYHWLQRHLFAPKSHFK</sequence>
<name>A0ABZ0IWX0_9BACT</name>
<dbReference type="Gene3D" id="3.90.550.10">
    <property type="entry name" value="Spore Coat Polysaccharide Biosynthesis Protein SpsA, Chain A"/>
    <property type="match status" value="1"/>
</dbReference>
<dbReference type="InterPro" id="IPR001173">
    <property type="entry name" value="Glyco_trans_2-like"/>
</dbReference>
<keyword evidence="3" id="KW-1185">Reference proteome</keyword>
<dbReference type="InterPro" id="IPR050834">
    <property type="entry name" value="Glycosyltransf_2"/>
</dbReference>
<dbReference type="PANTHER" id="PTHR43685">
    <property type="entry name" value="GLYCOSYLTRANSFERASE"/>
    <property type="match status" value="1"/>
</dbReference>
<keyword evidence="2" id="KW-0328">Glycosyltransferase</keyword>
<proteinExistence type="predicted"/>
<accession>A0ABZ0IWX0</accession>
<dbReference type="Proteomes" id="UP001302349">
    <property type="component" value="Chromosome"/>
</dbReference>
<evidence type="ECO:0000313" key="3">
    <source>
        <dbReference type="Proteomes" id="UP001302349"/>
    </source>
</evidence>
<protein>
    <submittedName>
        <fullName evidence="2">Glycosyltransferase</fullName>
        <ecNumber evidence="2">2.4.-.-</ecNumber>
    </submittedName>
</protein>
<dbReference type="EMBL" id="CP136051">
    <property type="protein sequence ID" value="WOK08137.1"/>
    <property type="molecule type" value="Genomic_DNA"/>
</dbReference>
<dbReference type="RefSeq" id="WP_317490783.1">
    <property type="nucleotide sequence ID" value="NZ_CP136051.1"/>
</dbReference>
<reference evidence="2 3" key="1">
    <citation type="journal article" date="2023" name="Microbiol. Resour. Announc.">
        <title>Complete Genome Sequence of Imperialibacter roseus strain P4T.</title>
        <authorList>
            <person name="Tizabi D.R."/>
            <person name="Bachvaroff T."/>
            <person name="Hill R.T."/>
        </authorList>
    </citation>
    <scope>NUCLEOTIDE SEQUENCE [LARGE SCALE GENOMIC DNA]</scope>
    <source>
        <strain evidence="2 3">P4T</strain>
    </source>
</reference>
<organism evidence="2 3">
    <name type="scientific">Imperialibacter roseus</name>
    <dbReference type="NCBI Taxonomy" id="1324217"/>
    <lineage>
        <taxon>Bacteria</taxon>
        <taxon>Pseudomonadati</taxon>
        <taxon>Bacteroidota</taxon>
        <taxon>Cytophagia</taxon>
        <taxon>Cytophagales</taxon>
        <taxon>Flammeovirgaceae</taxon>
        <taxon>Imperialibacter</taxon>
    </lineage>
</organism>